<protein>
    <submittedName>
        <fullName evidence="1">Uncharacterized protein</fullName>
    </submittedName>
</protein>
<gene>
    <name evidence="1" type="ORF">B9L23_08525</name>
</gene>
<accession>A0A226QT79</accession>
<dbReference type="Proteomes" id="UP000198394">
    <property type="component" value="Unassembled WGS sequence"/>
</dbReference>
<evidence type="ECO:0000313" key="2">
    <source>
        <dbReference type="Proteomes" id="UP000198394"/>
    </source>
</evidence>
<dbReference type="RefSeq" id="WP_089097352.1">
    <property type="nucleotide sequence ID" value="NZ_NDYL01000001.1"/>
</dbReference>
<reference evidence="1 2" key="1">
    <citation type="submission" date="2017-04" db="EMBL/GenBank/DDBJ databases">
        <title>The genome sequence of Parageobacillus galactosidasius DSM 18751.</title>
        <authorList>
            <person name="Ramaloko W.T."/>
            <person name="Koen N."/>
            <person name="Polliack S."/>
            <person name="Aliyu H."/>
            <person name="Lebre P."/>
            <person name="Mohr T."/>
            <person name="Oswald F."/>
            <person name="Zwick M."/>
            <person name="Neumann A."/>
            <person name="Syldatk C."/>
            <person name="Cowan D."/>
            <person name="De Maayer P."/>
        </authorList>
    </citation>
    <scope>NUCLEOTIDE SEQUENCE [LARGE SCALE GENOMIC DNA]</scope>
    <source>
        <strain evidence="1 2">DSM 18751</strain>
    </source>
</reference>
<dbReference type="AlphaFoldDB" id="A0A226QT79"/>
<organism evidence="1 2">
    <name type="scientific">Parageobacillus galactosidasius</name>
    <dbReference type="NCBI Taxonomy" id="883812"/>
    <lineage>
        <taxon>Bacteria</taxon>
        <taxon>Bacillati</taxon>
        <taxon>Bacillota</taxon>
        <taxon>Bacilli</taxon>
        <taxon>Bacillales</taxon>
        <taxon>Anoxybacillaceae</taxon>
        <taxon>Parageobacillus</taxon>
    </lineage>
</organism>
<sequence>MKRKENRRLRAPVMKRKGFQPSRAFRFRRSKQVRYAQMNATLSSQINFDRLPPGDILDVNSNGVVIVDPNNPVHRQWLED</sequence>
<comment type="caution">
    <text evidence="1">The sequence shown here is derived from an EMBL/GenBank/DDBJ whole genome shotgun (WGS) entry which is preliminary data.</text>
</comment>
<keyword evidence="2" id="KW-1185">Reference proteome</keyword>
<dbReference type="EMBL" id="NDYL01000001">
    <property type="protein sequence ID" value="OXB94897.1"/>
    <property type="molecule type" value="Genomic_DNA"/>
</dbReference>
<proteinExistence type="predicted"/>
<evidence type="ECO:0000313" key="1">
    <source>
        <dbReference type="EMBL" id="OXB94897.1"/>
    </source>
</evidence>
<name>A0A226QT79_9BACL</name>